<dbReference type="SUPFAM" id="SSF51182">
    <property type="entry name" value="RmlC-like cupins"/>
    <property type="match status" value="1"/>
</dbReference>
<dbReference type="Proteomes" id="UP000649768">
    <property type="component" value="Unassembled WGS sequence"/>
</dbReference>
<keyword evidence="2" id="KW-1185">Reference proteome</keyword>
<dbReference type="Gene3D" id="2.60.120.10">
    <property type="entry name" value="Jelly Rolls"/>
    <property type="match status" value="1"/>
</dbReference>
<sequence length="134" mass="15091">MTRKQPQHLASSSIRLKNDASIELLEMNDTFWPRLMAGELGDFHHEYLVSLHDFSSDWSGSEAHPQGDEIVILLAGSATFQLEMPEGIHEVRLESPGSYVFVPKGVWHTAKIKHSARMLFITAGEGTQHRQHDS</sequence>
<protein>
    <submittedName>
        <fullName evidence="1">Cupin domain-containing protein</fullName>
    </submittedName>
</protein>
<accession>A0ABR9BFQ1</accession>
<proteinExistence type="predicted"/>
<dbReference type="EMBL" id="JACYTP010000001">
    <property type="protein sequence ID" value="MBD8511383.1"/>
    <property type="molecule type" value="Genomic_DNA"/>
</dbReference>
<dbReference type="InterPro" id="IPR014710">
    <property type="entry name" value="RmlC-like_jellyroll"/>
</dbReference>
<name>A0ABR9BFQ1_9GAMM</name>
<organism evidence="1 2">
    <name type="scientific">Photobacterium arenosum</name>
    <dbReference type="NCBI Taxonomy" id="2774143"/>
    <lineage>
        <taxon>Bacteria</taxon>
        <taxon>Pseudomonadati</taxon>
        <taxon>Pseudomonadota</taxon>
        <taxon>Gammaproteobacteria</taxon>
        <taxon>Vibrionales</taxon>
        <taxon>Vibrionaceae</taxon>
        <taxon>Photobacterium</taxon>
    </lineage>
</organism>
<dbReference type="RefSeq" id="WP_192014036.1">
    <property type="nucleotide sequence ID" value="NZ_JACYTP010000001.1"/>
</dbReference>
<gene>
    <name evidence="1" type="ORF">IFO68_01540</name>
</gene>
<reference evidence="1 2" key="1">
    <citation type="submission" date="2020-09" db="EMBL/GenBank/DDBJ databases">
        <title>Photobacterium sp. CAU 1568 isolated from sand of Sido Beach.</title>
        <authorList>
            <person name="Kim W."/>
        </authorList>
    </citation>
    <scope>NUCLEOTIDE SEQUENCE [LARGE SCALE GENOMIC DNA]</scope>
    <source>
        <strain evidence="1 2">CAU 1568</strain>
    </source>
</reference>
<comment type="caution">
    <text evidence="1">The sequence shown here is derived from an EMBL/GenBank/DDBJ whole genome shotgun (WGS) entry which is preliminary data.</text>
</comment>
<evidence type="ECO:0000313" key="1">
    <source>
        <dbReference type="EMBL" id="MBD8511383.1"/>
    </source>
</evidence>
<evidence type="ECO:0000313" key="2">
    <source>
        <dbReference type="Proteomes" id="UP000649768"/>
    </source>
</evidence>
<dbReference type="InterPro" id="IPR011051">
    <property type="entry name" value="RmlC_Cupin_sf"/>
</dbReference>